<protein>
    <submittedName>
        <fullName evidence="2">Uncharacterized protein</fullName>
    </submittedName>
</protein>
<feature type="region of interest" description="Disordered" evidence="1">
    <location>
        <begin position="1"/>
        <end position="22"/>
    </location>
</feature>
<reference evidence="2" key="1">
    <citation type="submission" date="2018-05" db="EMBL/GenBank/DDBJ databases">
        <authorList>
            <person name="Lanie J.A."/>
            <person name="Ng W.-L."/>
            <person name="Kazmierczak K.M."/>
            <person name="Andrzejewski T.M."/>
            <person name="Davidsen T.M."/>
            <person name="Wayne K.J."/>
            <person name="Tettelin H."/>
            <person name="Glass J.I."/>
            <person name="Rusch D."/>
            <person name="Podicherti R."/>
            <person name="Tsui H.-C.T."/>
            <person name="Winkler M.E."/>
        </authorList>
    </citation>
    <scope>NUCLEOTIDE SEQUENCE</scope>
</reference>
<evidence type="ECO:0000313" key="2">
    <source>
        <dbReference type="EMBL" id="SVC46181.1"/>
    </source>
</evidence>
<evidence type="ECO:0000256" key="1">
    <source>
        <dbReference type="SAM" id="MobiDB-lite"/>
    </source>
</evidence>
<dbReference type="EMBL" id="UINC01092528">
    <property type="protein sequence ID" value="SVC46181.1"/>
    <property type="molecule type" value="Genomic_DNA"/>
</dbReference>
<dbReference type="AlphaFoldDB" id="A0A382MG01"/>
<feature type="non-terminal residue" evidence="2">
    <location>
        <position position="1"/>
    </location>
</feature>
<accession>A0A382MG01</accession>
<proteinExistence type="predicted"/>
<sequence length="22" mass="2434">KNVIPLTPEPTLAGRVEMNKPE</sequence>
<name>A0A382MG01_9ZZZZ</name>
<gene>
    <name evidence="2" type="ORF">METZ01_LOCUS299035</name>
</gene>
<organism evidence="2">
    <name type="scientific">marine metagenome</name>
    <dbReference type="NCBI Taxonomy" id="408172"/>
    <lineage>
        <taxon>unclassified sequences</taxon>
        <taxon>metagenomes</taxon>
        <taxon>ecological metagenomes</taxon>
    </lineage>
</organism>